<reference evidence="3" key="1">
    <citation type="submission" date="2022-07" db="EMBL/GenBank/DDBJ databases">
        <authorList>
            <person name="Macas J."/>
            <person name="Novak P."/>
            <person name="Neumann P."/>
        </authorList>
    </citation>
    <scope>NUCLEOTIDE SEQUENCE</scope>
</reference>
<name>A0A9P0YCM6_CUSEU</name>
<dbReference type="InterPro" id="IPR053284">
    <property type="entry name" value="RGS1-HXK1_interactor"/>
</dbReference>
<proteinExistence type="predicted"/>
<dbReference type="EMBL" id="CAMAPE010000001">
    <property type="protein sequence ID" value="CAH9051149.1"/>
    <property type="molecule type" value="Genomic_DNA"/>
</dbReference>
<protein>
    <submittedName>
        <fullName evidence="3">Uncharacterized protein</fullName>
    </submittedName>
</protein>
<feature type="region of interest" description="Disordered" evidence="2">
    <location>
        <begin position="1"/>
        <end position="26"/>
    </location>
</feature>
<evidence type="ECO:0000256" key="2">
    <source>
        <dbReference type="SAM" id="MobiDB-lite"/>
    </source>
</evidence>
<comment type="caution">
    <text evidence="3">The sequence shown here is derived from an EMBL/GenBank/DDBJ whole genome shotgun (WGS) entry which is preliminary data.</text>
</comment>
<accession>A0A9P0YCM6</accession>
<dbReference type="OrthoDB" id="1914410at2759"/>
<dbReference type="AlphaFoldDB" id="A0A9P0YCM6"/>
<dbReference type="PANTHER" id="PTHR34554:SF2">
    <property type="entry name" value="RGS1-HXK1-INTERACTING PROTEIN 1"/>
    <property type="match status" value="1"/>
</dbReference>
<gene>
    <name evidence="3" type="ORF">CEURO_LOCUS174</name>
</gene>
<organism evidence="3 4">
    <name type="scientific">Cuscuta europaea</name>
    <name type="common">European dodder</name>
    <dbReference type="NCBI Taxonomy" id="41803"/>
    <lineage>
        <taxon>Eukaryota</taxon>
        <taxon>Viridiplantae</taxon>
        <taxon>Streptophyta</taxon>
        <taxon>Embryophyta</taxon>
        <taxon>Tracheophyta</taxon>
        <taxon>Spermatophyta</taxon>
        <taxon>Magnoliopsida</taxon>
        <taxon>eudicotyledons</taxon>
        <taxon>Gunneridae</taxon>
        <taxon>Pentapetalae</taxon>
        <taxon>asterids</taxon>
        <taxon>lamiids</taxon>
        <taxon>Solanales</taxon>
        <taxon>Convolvulaceae</taxon>
        <taxon>Cuscuteae</taxon>
        <taxon>Cuscuta</taxon>
        <taxon>Cuscuta subgen. Cuscuta</taxon>
    </lineage>
</organism>
<feature type="coiled-coil region" evidence="1">
    <location>
        <begin position="150"/>
        <end position="226"/>
    </location>
</feature>
<sequence length="270" mass="30235">MASEVPSANINPPTSSSRTAEVPSSEINEFSYPAQLPLPSTEPHQRNKPWHTYISEDLPRTVQESTDSAIRSARSFQKSSSFHLRSLQVFLPQLSSQYKAYEESFFQRVKDAVGIAREHPTLVGGVSAVTALMLMRGPRRFLFRNTLGRLQSEEARYNKAESNVKELSISVDLVKKESKKLLERVALAHREMTHGQSELKNAGIRIQRLTKAVNKAEAQASDLMDLLREIPGREPIKLRAEVASMASHLHQQKSALDKRVVKISELGVPV</sequence>
<evidence type="ECO:0000313" key="3">
    <source>
        <dbReference type="EMBL" id="CAH9051149.1"/>
    </source>
</evidence>
<evidence type="ECO:0000256" key="1">
    <source>
        <dbReference type="SAM" id="Coils"/>
    </source>
</evidence>
<keyword evidence="4" id="KW-1185">Reference proteome</keyword>
<feature type="compositionally biased region" description="Polar residues" evidence="2">
    <location>
        <begin position="1"/>
        <end position="19"/>
    </location>
</feature>
<dbReference type="PANTHER" id="PTHR34554">
    <property type="entry name" value="RGS1-HXK1-INTERACTING PROTEIN 1"/>
    <property type="match status" value="1"/>
</dbReference>
<dbReference type="Proteomes" id="UP001152484">
    <property type="component" value="Unassembled WGS sequence"/>
</dbReference>
<keyword evidence="1" id="KW-0175">Coiled coil</keyword>
<evidence type="ECO:0000313" key="4">
    <source>
        <dbReference type="Proteomes" id="UP001152484"/>
    </source>
</evidence>